<comment type="function">
    <text evidence="7">Involved in DNA repair and RecF pathway recombination.</text>
</comment>
<name>A0A2M6P0L7_9BACT</name>
<dbReference type="HAMAP" id="MF_00201">
    <property type="entry name" value="RecO"/>
    <property type="match status" value="1"/>
</dbReference>
<dbReference type="NCBIfam" id="TIGR00613">
    <property type="entry name" value="reco"/>
    <property type="match status" value="1"/>
</dbReference>
<dbReference type="SUPFAM" id="SSF57863">
    <property type="entry name" value="ArfGap/RecO-like zinc finger"/>
    <property type="match status" value="1"/>
</dbReference>
<evidence type="ECO:0000256" key="5">
    <source>
        <dbReference type="ARBA" id="ARBA00023204"/>
    </source>
</evidence>
<dbReference type="SUPFAM" id="SSF50249">
    <property type="entry name" value="Nucleic acid-binding proteins"/>
    <property type="match status" value="1"/>
</dbReference>
<dbReference type="Gene3D" id="2.40.50.140">
    <property type="entry name" value="Nucleic acid-binding proteins"/>
    <property type="match status" value="1"/>
</dbReference>
<dbReference type="EMBL" id="PFBW01000146">
    <property type="protein sequence ID" value="PIR77273.1"/>
    <property type="molecule type" value="Genomic_DNA"/>
</dbReference>
<evidence type="ECO:0000259" key="8">
    <source>
        <dbReference type="Pfam" id="PF11967"/>
    </source>
</evidence>
<accession>A0A2M6P0L7</accession>
<comment type="similarity">
    <text evidence="1 7">Belongs to the RecO family.</text>
</comment>
<dbReference type="Proteomes" id="UP000228528">
    <property type="component" value="Unassembled WGS sequence"/>
</dbReference>
<dbReference type="Pfam" id="PF11967">
    <property type="entry name" value="RecO_N"/>
    <property type="match status" value="1"/>
</dbReference>
<dbReference type="Pfam" id="PF02565">
    <property type="entry name" value="RecO_C"/>
    <property type="match status" value="1"/>
</dbReference>
<dbReference type="InterPro" id="IPR042242">
    <property type="entry name" value="RecO_C"/>
</dbReference>
<dbReference type="InterPro" id="IPR012340">
    <property type="entry name" value="NA-bd_OB-fold"/>
</dbReference>
<dbReference type="InterPro" id="IPR037278">
    <property type="entry name" value="ARFGAP/RecO"/>
</dbReference>
<dbReference type="InterPro" id="IPR022572">
    <property type="entry name" value="DNA_rep/recomb_RecO_N"/>
</dbReference>
<sequence length="246" mass="28378">MIAIILSRRDSKEDDQIVSIYTKKYGKQELIARGVKKIISKNSTHLEPCTLVDIEIASGKEWQVLITSNTKHYFRAIREDLKKSIIAEQIVTLTNHILKQDDKDEGIFSLLSHALYRLEQTSQPSLLLIDTYIIRLLECLGFSPQIDTCAITGDNSHLTHFLPAAGGFISHQAFLERTDRSSTAILVSKEALLYVPFLFQKGWEDIAYIPTEHHVVLHRIVYEFLIYHQEKHIPDWFRYTKIVQSL</sequence>
<keyword evidence="5 7" id="KW-0234">DNA repair</keyword>
<evidence type="ECO:0000256" key="6">
    <source>
        <dbReference type="ARBA" id="ARBA00033409"/>
    </source>
</evidence>
<evidence type="ECO:0000256" key="1">
    <source>
        <dbReference type="ARBA" id="ARBA00007452"/>
    </source>
</evidence>
<organism evidence="9 10">
    <name type="scientific">Candidatus Magasanikbacteria bacterium CG10_big_fil_rev_8_21_14_0_10_38_6</name>
    <dbReference type="NCBI Taxonomy" id="1974647"/>
    <lineage>
        <taxon>Bacteria</taxon>
        <taxon>Candidatus Magasanikiibacteriota</taxon>
    </lineage>
</organism>
<evidence type="ECO:0000256" key="3">
    <source>
        <dbReference type="ARBA" id="ARBA00022763"/>
    </source>
</evidence>
<keyword evidence="3 7" id="KW-0227">DNA damage</keyword>
<evidence type="ECO:0000256" key="4">
    <source>
        <dbReference type="ARBA" id="ARBA00023172"/>
    </source>
</evidence>
<reference evidence="10" key="1">
    <citation type="submission" date="2017-09" db="EMBL/GenBank/DDBJ databases">
        <title>Depth-based differentiation of microbial function through sediment-hosted aquifers and enrichment of novel symbionts in the deep terrestrial subsurface.</title>
        <authorList>
            <person name="Probst A.J."/>
            <person name="Ladd B."/>
            <person name="Jarett J.K."/>
            <person name="Geller-Mcgrath D.E."/>
            <person name="Sieber C.M.K."/>
            <person name="Emerson J.B."/>
            <person name="Anantharaman K."/>
            <person name="Thomas B.C."/>
            <person name="Malmstrom R."/>
            <person name="Stieglmeier M."/>
            <person name="Klingl A."/>
            <person name="Woyke T."/>
            <person name="Ryan C.M."/>
            <person name="Banfield J.F."/>
        </authorList>
    </citation>
    <scope>NUCLEOTIDE SEQUENCE [LARGE SCALE GENOMIC DNA]</scope>
</reference>
<protein>
    <recommendedName>
        <fullName evidence="2 7">DNA repair protein RecO</fullName>
    </recommendedName>
    <alternativeName>
        <fullName evidence="6 7">Recombination protein O</fullName>
    </alternativeName>
</protein>
<feature type="domain" description="DNA replication/recombination mediator RecO N-terminal" evidence="8">
    <location>
        <begin position="3"/>
        <end position="65"/>
    </location>
</feature>
<dbReference type="AlphaFoldDB" id="A0A2M6P0L7"/>
<dbReference type="Gene3D" id="1.20.1440.120">
    <property type="entry name" value="Recombination protein O, C-terminal domain"/>
    <property type="match status" value="1"/>
</dbReference>
<dbReference type="GO" id="GO:0043590">
    <property type="term" value="C:bacterial nucleoid"/>
    <property type="evidence" value="ECO:0007669"/>
    <property type="project" value="TreeGrafter"/>
</dbReference>
<comment type="caution">
    <text evidence="9">The sequence shown here is derived from an EMBL/GenBank/DDBJ whole genome shotgun (WGS) entry which is preliminary data.</text>
</comment>
<evidence type="ECO:0000256" key="2">
    <source>
        <dbReference type="ARBA" id="ARBA00021310"/>
    </source>
</evidence>
<evidence type="ECO:0000313" key="9">
    <source>
        <dbReference type="EMBL" id="PIR77273.1"/>
    </source>
</evidence>
<keyword evidence="4 7" id="KW-0233">DNA recombination</keyword>
<dbReference type="GO" id="GO:0006310">
    <property type="term" value="P:DNA recombination"/>
    <property type="evidence" value="ECO:0007669"/>
    <property type="project" value="UniProtKB-UniRule"/>
</dbReference>
<dbReference type="PANTHER" id="PTHR33991">
    <property type="entry name" value="DNA REPAIR PROTEIN RECO"/>
    <property type="match status" value="1"/>
</dbReference>
<evidence type="ECO:0000256" key="7">
    <source>
        <dbReference type="HAMAP-Rule" id="MF_00201"/>
    </source>
</evidence>
<proteinExistence type="inferred from homology"/>
<gene>
    <name evidence="7 9" type="primary">recO</name>
    <name evidence="9" type="ORF">COU30_03405</name>
</gene>
<dbReference type="PANTHER" id="PTHR33991:SF1">
    <property type="entry name" value="DNA REPAIR PROTEIN RECO"/>
    <property type="match status" value="1"/>
</dbReference>
<dbReference type="InterPro" id="IPR003717">
    <property type="entry name" value="RecO"/>
</dbReference>
<evidence type="ECO:0000313" key="10">
    <source>
        <dbReference type="Proteomes" id="UP000228528"/>
    </source>
</evidence>
<dbReference type="GO" id="GO:0006302">
    <property type="term" value="P:double-strand break repair"/>
    <property type="evidence" value="ECO:0007669"/>
    <property type="project" value="TreeGrafter"/>
</dbReference>